<dbReference type="InterPro" id="IPR020422">
    <property type="entry name" value="TYR_PHOSPHATASE_DUAL_dom"/>
</dbReference>
<accession>A0A816SDF6</accession>
<organism evidence="5 6">
    <name type="scientific">Rotaria magnacalcarata</name>
    <dbReference type="NCBI Taxonomy" id="392030"/>
    <lineage>
        <taxon>Eukaryota</taxon>
        <taxon>Metazoa</taxon>
        <taxon>Spiralia</taxon>
        <taxon>Gnathifera</taxon>
        <taxon>Rotifera</taxon>
        <taxon>Eurotatoria</taxon>
        <taxon>Bdelloidea</taxon>
        <taxon>Philodinida</taxon>
        <taxon>Philodinidae</taxon>
        <taxon>Rotaria</taxon>
    </lineage>
</organism>
<proteinExistence type="predicted"/>
<evidence type="ECO:0000313" key="6">
    <source>
        <dbReference type="Proteomes" id="UP000663824"/>
    </source>
</evidence>
<feature type="domain" description="Tyrosine specific protein phosphatases" evidence="4">
    <location>
        <begin position="7"/>
        <end position="76"/>
    </location>
</feature>
<dbReference type="CDD" id="cd14498">
    <property type="entry name" value="DSP"/>
    <property type="match status" value="1"/>
</dbReference>
<keyword evidence="1" id="KW-0378">Hydrolase</keyword>
<dbReference type="InterPro" id="IPR036397">
    <property type="entry name" value="RNaseH_sf"/>
</dbReference>
<dbReference type="Gene3D" id="3.30.420.10">
    <property type="entry name" value="Ribonuclease H-like superfamily/Ribonuclease H"/>
    <property type="match status" value="1"/>
</dbReference>
<comment type="caution">
    <text evidence="5">The sequence shown here is derived from an EMBL/GenBank/DDBJ whole genome shotgun (WGS) entry which is preliminary data.</text>
</comment>
<name>A0A816SDF6_9BILA</name>
<dbReference type="PANTHER" id="PTHR33939">
    <property type="entry name" value="PROTEIN CBG22215"/>
    <property type="match status" value="1"/>
</dbReference>
<dbReference type="EMBL" id="CAJNRE010009655">
    <property type="protein sequence ID" value="CAF2083978.1"/>
    <property type="molecule type" value="Genomic_DNA"/>
</dbReference>
<dbReference type="GO" id="GO:0004721">
    <property type="term" value="F:phosphoprotein phosphatase activity"/>
    <property type="evidence" value="ECO:0007669"/>
    <property type="project" value="UniProtKB-KW"/>
</dbReference>
<evidence type="ECO:0000256" key="2">
    <source>
        <dbReference type="ARBA" id="ARBA00022912"/>
    </source>
</evidence>
<evidence type="ECO:0000313" key="5">
    <source>
        <dbReference type="EMBL" id="CAF2083978.1"/>
    </source>
</evidence>
<dbReference type="InterPro" id="IPR000340">
    <property type="entry name" value="Dual-sp_phosphatase_cat-dom"/>
</dbReference>
<dbReference type="AlphaFoldDB" id="A0A816SDF6"/>
<evidence type="ECO:0000259" key="4">
    <source>
        <dbReference type="PROSITE" id="PS50056"/>
    </source>
</evidence>
<dbReference type="InterPro" id="IPR029021">
    <property type="entry name" value="Prot-tyrosine_phosphatase-like"/>
</dbReference>
<dbReference type="SUPFAM" id="SSF52799">
    <property type="entry name" value="(Phosphotyrosine protein) phosphatases II"/>
    <property type="match status" value="1"/>
</dbReference>
<dbReference type="PROSITE" id="PS50056">
    <property type="entry name" value="TYR_PHOSPHATASE_2"/>
    <property type="match status" value="1"/>
</dbReference>
<dbReference type="InterPro" id="IPR038717">
    <property type="entry name" value="Tc1-like_DDE_dom"/>
</dbReference>
<dbReference type="PROSITE" id="PS00383">
    <property type="entry name" value="TYR_PHOSPHATASE_1"/>
    <property type="match status" value="1"/>
</dbReference>
<feature type="domain" description="Tyrosine-protein phosphatase" evidence="3">
    <location>
        <begin position="1"/>
        <end position="87"/>
    </location>
</feature>
<dbReference type="SMART" id="SM00195">
    <property type="entry name" value="DSPc"/>
    <property type="match status" value="1"/>
</dbReference>
<dbReference type="GO" id="GO:0003676">
    <property type="term" value="F:nucleic acid binding"/>
    <property type="evidence" value="ECO:0007669"/>
    <property type="project" value="InterPro"/>
</dbReference>
<protein>
    <submittedName>
        <fullName evidence="5">Uncharacterized protein</fullName>
    </submittedName>
</protein>
<dbReference type="InterPro" id="IPR000387">
    <property type="entry name" value="Tyr_Pase_dom"/>
</dbReference>
<dbReference type="Gene3D" id="3.90.190.10">
    <property type="entry name" value="Protein tyrosine phosphatase superfamily"/>
    <property type="match status" value="1"/>
</dbReference>
<evidence type="ECO:0000256" key="1">
    <source>
        <dbReference type="ARBA" id="ARBA00022801"/>
    </source>
</evidence>
<dbReference type="InterPro" id="IPR016130">
    <property type="entry name" value="Tyr_Pase_AS"/>
</dbReference>
<evidence type="ECO:0000259" key="3">
    <source>
        <dbReference type="PROSITE" id="PS50054"/>
    </source>
</evidence>
<dbReference type="PANTHER" id="PTHR33939:SF1">
    <property type="entry name" value="DUF4371 DOMAIN-CONTAINING PROTEIN"/>
    <property type="match status" value="1"/>
</dbReference>
<dbReference type="Pfam" id="PF13358">
    <property type="entry name" value="DDE_3"/>
    <property type="match status" value="1"/>
</dbReference>
<reference evidence="5" key="1">
    <citation type="submission" date="2021-02" db="EMBL/GenBank/DDBJ databases">
        <authorList>
            <person name="Nowell W R."/>
        </authorList>
    </citation>
    <scope>NUCLEOTIDE SEQUENCE</scope>
</reference>
<dbReference type="Proteomes" id="UP000663824">
    <property type="component" value="Unassembled WGS sequence"/>
</dbReference>
<gene>
    <name evidence="5" type="ORF">MBJ925_LOCUS19165</name>
</gene>
<dbReference type="PROSITE" id="PS50054">
    <property type="entry name" value="TYR_PHOSPHATASE_DUAL"/>
    <property type="match status" value="1"/>
</dbReference>
<keyword evidence="2" id="KW-0904">Protein phosphatase</keyword>
<sequence>MPATNIRQYFDQANEFLHSCKNKNERVLIHCQLGISRSSSIVLAYLLKYHYDTVHEAYAHLVAQRRAAVSNYDFFLQLIRYENDLQYEKNLATNTDSTKPACTENQSLLDTWVLPSISAIIDQHGFHLPSVEIFNCTTDHNMDSEHFIKWIKSTSFRLRDEHGPNDRICIIIDNATRHSELTDDTKQGKRAWRKSEIQQWLIRHRIHFDPIMTKAELLELASINRPAKRYKVEEVAMQFDVEIVRLPTKHCEFNPMELVWAALKDYIRKNNVRFRLNDVYNLAPEFIAGFDEDAAKNAIQHARQVEHTFRTGDRFVEENIEPYLKDTDSDTEVELDIEDEV</sequence>
<dbReference type="Pfam" id="PF00782">
    <property type="entry name" value="DSPc"/>
    <property type="match status" value="1"/>
</dbReference>